<accession>X6MVV4</accession>
<dbReference type="InterPro" id="IPR002048">
    <property type="entry name" value="EF_hand_dom"/>
</dbReference>
<dbReference type="PROSITE" id="PS00018">
    <property type="entry name" value="EF_HAND_1"/>
    <property type="match status" value="1"/>
</dbReference>
<evidence type="ECO:0000256" key="1">
    <source>
        <dbReference type="ARBA" id="ARBA00022837"/>
    </source>
</evidence>
<gene>
    <name evidence="3" type="ORF">RFI_19160</name>
</gene>
<keyword evidence="1" id="KW-0106">Calcium</keyword>
<dbReference type="Pfam" id="PF13499">
    <property type="entry name" value="EF-hand_7"/>
    <property type="match status" value="1"/>
</dbReference>
<dbReference type="GO" id="GO:0005509">
    <property type="term" value="F:calcium ion binding"/>
    <property type="evidence" value="ECO:0007669"/>
    <property type="project" value="InterPro"/>
</dbReference>
<feature type="domain" description="EF-hand" evidence="2">
    <location>
        <begin position="18"/>
        <end position="53"/>
    </location>
</feature>
<dbReference type="PROSITE" id="PS50222">
    <property type="entry name" value="EF_HAND_2"/>
    <property type="match status" value="2"/>
</dbReference>
<dbReference type="SUPFAM" id="SSF47473">
    <property type="entry name" value="EF-hand"/>
    <property type="match status" value="1"/>
</dbReference>
<reference evidence="3 4" key="1">
    <citation type="journal article" date="2013" name="Curr. Biol.">
        <title>The Genome of the Foraminiferan Reticulomyxa filosa.</title>
        <authorList>
            <person name="Glockner G."/>
            <person name="Hulsmann N."/>
            <person name="Schleicher M."/>
            <person name="Noegel A.A."/>
            <person name="Eichinger L."/>
            <person name="Gallinger C."/>
            <person name="Pawlowski J."/>
            <person name="Sierra R."/>
            <person name="Euteneuer U."/>
            <person name="Pillet L."/>
            <person name="Moustafa A."/>
            <person name="Platzer M."/>
            <person name="Groth M."/>
            <person name="Szafranski K."/>
            <person name="Schliwa M."/>
        </authorList>
    </citation>
    <scope>NUCLEOTIDE SEQUENCE [LARGE SCALE GENOMIC DNA]</scope>
</reference>
<dbReference type="EMBL" id="ASPP01015455">
    <property type="protein sequence ID" value="ETO18128.1"/>
    <property type="molecule type" value="Genomic_DNA"/>
</dbReference>
<dbReference type="InterPro" id="IPR018247">
    <property type="entry name" value="EF_Hand_1_Ca_BS"/>
</dbReference>
<evidence type="ECO:0000259" key="2">
    <source>
        <dbReference type="PROSITE" id="PS50222"/>
    </source>
</evidence>
<evidence type="ECO:0000313" key="3">
    <source>
        <dbReference type="EMBL" id="ETO18128.1"/>
    </source>
</evidence>
<feature type="domain" description="EF-hand" evidence="2">
    <location>
        <begin position="72"/>
        <end position="107"/>
    </location>
</feature>
<evidence type="ECO:0000313" key="4">
    <source>
        <dbReference type="Proteomes" id="UP000023152"/>
    </source>
</evidence>
<organism evidence="3 4">
    <name type="scientific">Reticulomyxa filosa</name>
    <dbReference type="NCBI Taxonomy" id="46433"/>
    <lineage>
        <taxon>Eukaryota</taxon>
        <taxon>Sar</taxon>
        <taxon>Rhizaria</taxon>
        <taxon>Retaria</taxon>
        <taxon>Foraminifera</taxon>
        <taxon>Monothalamids</taxon>
        <taxon>Reticulomyxidae</taxon>
        <taxon>Reticulomyxa</taxon>
    </lineage>
</organism>
<dbReference type="Gene3D" id="1.10.238.10">
    <property type="entry name" value="EF-hand"/>
    <property type="match status" value="1"/>
</dbReference>
<comment type="caution">
    <text evidence="3">The sequence shown here is derived from an EMBL/GenBank/DDBJ whole genome shotgun (WGS) entry which is preliminary data.</text>
</comment>
<proteinExistence type="predicted"/>
<protein>
    <recommendedName>
        <fullName evidence="2">EF-hand domain-containing protein</fullName>
    </recommendedName>
</protein>
<dbReference type="SMART" id="SM00054">
    <property type="entry name" value="EFh"/>
    <property type="match status" value="2"/>
</dbReference>
<dbReference type="Proteomes" id="UP000023152">
    <property type="component" value="Unassembled WGS sequence"/>
</dbReference>
<dbReference type="OrthoDB" id="289247at2759"/>
<name>X6MVV4_RETFI</name>
<keyword evidence="4" id="KW-1185">Reference proteome</keyword>
<sequence length="496" mass="57713">MKTEKMKWFNFGEFEDYLGKGVLNRLWLEFDKNKQGWIDQKVVKDMLEKLMIRYADGVGMSYLVEDERVQKLFDRFIQLIFSKFDINQDGKITKEEFEQTQQHLIGLKIDMIKVIDWSPFGSYLTPDLINQLWGQFDREGKGITSRDKVKEMLERMVGQYIEGHVDVNRLGNIPGLENAQDLFSFGIVHVIVEHFLTQLWKEDSAKLSLSRQDFVAFVSWIQSFKDNLQQQLTDAVVTKTQINFIALSEYITDELIRDTWVHFDDGQESISMSQLQGVMRVMVTSYLNKAGVNATLFLNSVALTRHLEEFSQLLVQQMDTDKNGVFVCFDTIHYPIFFFFFGLNVFDVDLALLLEWDKLESLLVPFVKEHWDVVTKFGSIQQFGVYVLFFPMRVLTLYQRNNQSIMLQISRVVVRDVERALLLLLDEVVIVKEPLNGLQVNVVKSCVIQWLSQTLLRSIATCTCLVFFMFEAEKGKKERGKGGRKGKKCSQYITEL</sequence>
<dbReference type="AlphaFoldDB" id="X6MVV4"/>
<dbReference type="InterPro" id="IPR011992">
    <property type="entry name" value="EF-hand-dom_pair"/>
</dbReference>